<dbReference type="EMBL" id="JACRDE010000646">
    <property type="protein sequence ID" value="MBI5252757.1"/>
    <property type="molecule type" value="Genomic_DNA"/>
</dbReference>
<dbReference type="AlphaFoldDB" id="A0A9D6VC96"/>
<sequence>MVKGESICRDTDSGTRGAAAPYDRVKAMVAIAKKNGWEIERLGLIPKDLPTEPLTLTKKQVQQRNKLVKGILEKFSRALTPPVPPDLEEYIRCKNEEDRLPWEEEALEKVEVWREEVAELRPQILGELRRALATR</sequence>
<protein>
    <submittedName>
        <fullName evidence="1">Uncharacterized protein</fullName>
    </submittedName>
</protein>
<accession>A0A9D6VC96</accession>
<dbReference type="Proteomes" id="UP000807825">
    <property type="component" value="Unassembled WGS sequence"/>
</dbReference>
<gene>
    <name evidence="1" type="ORF">HY912_24945</name>
</gene>
<name>A0A9D6VC96_9BACT</name>
<evidence type="ECO:0000313" key="2">
    <source>
        <dbReference type="Proteomes" id="UP000807825"/>
    </source>
</evidence>
<comment type="caution">
    <text evidence="1">The sequence shown here is derived from an EMBL/GenBank/DDBJ whole genome shotgun (WGS) entry which is preliminary data.</text>
</comment>
<organism evidence="1 2">
    <name type="scientific">Desulfomonile tiedjei</name>
    <dbReference type="NCBI Taxonomy" id="2358"/>
    <lineage>
        <taxon>Bacteria</taxon>
        <taxon>Pseudomonadati</taxon>
        <taxon>Thermodesulfobacteriota</taxon>
        <taxon>Desulfomonilia</taxon>
        <taxon>Desulfomonilales</taxon>
        <taxon>Desulfomonilaceae</taxon>
        <taxon>Desulfomonile</taxon>
    </lineage>
</organism>
<reference evidence="1" key="1">
    <citation type="submission" date="2020-07" db="EMBL/GenBank/DDBJ databases">
        <title>Huge and variable diversity of episymbiotic CPR bacteria and DPANN archaea in groundwater ecosystems.</title>
        <authorList>
            <person name="He C.Y."/>
            <person name="Keren R."/>
            <person name="Whittaker M."/>
            <person name="Farag I.F."/>
            <person name="Doudna J."/>
            <person name="Cate J.H.D."/>
            <person name="Banfield J.F."/>
        </authorList>
    </citation>
    <scope>NUCLEOTIDE SEQUENCE</scope>
    <source>
        <strain evidence="1">NC_groundwater_1664_Pr3_B-0.1um_52_9</strain>
    </source>
</reference>
<evidence type="ECO:0000313" key="1">
    <source>
        <dbReference type="EMBL" id="MBI5252757.1"/>
    </source>
</evidence>
<proteinExistence type="predicted"/>